<gene>
    <name evidence="5" type="ORF">VCX44_21600</name>
</gene>
<dbReference type="Gene3D" id="3.40.50.300">
    <property type="entry name" value="P-loop containing nucleotide triphosphate hydrolases"/>
    <property type="match status" value="2"/>
</dbReference>
<feature type="domain" description="ATP-dependent RecD2 DNA helicase-like helix-hairpin-helix" evidence="4">
    <location>
        <begin position="174"/>
        <end position="248"/>
    </location>
</feature>
<dbReference type="Gene3D" id="2.30.30.940">
    <property type="match status" value="1"/>
</dbReference>
<organism evidence="5 6">
    <name type="scientific">Aeromonas caviae</name>
    <name type="common">Aeromonas punctata</name>
    <dbReference type="NCBI Taxonomy" id="648"/>
    <lineage>
        <taxon>Bacteria</taxon>
        <taxon>Pseudomonadati</taxon>
        <taxon>Pseudomonadota</taxon>
        <taxon>Gammaproteobacteria</taxon>
        <taxon>Aeromonadales</taxon>
        <taxon>Aeromonadaceae</taxon>
        <taxon>Aeromonas</taxon>
    </lineage>
</organism>
<dbReference type="SUPFAM" id="SSF52540">
    <property type="entry name" value="P-loop containing nucleoside triphosphate hydrolases"/>
    <property type="match status" value="2"/>
</dbReference>
<dbReference type="Gene3D" id="1.10.10.2220">
    <property type="match status" value="1"/>
</dbReference>
<evidence type="ECO:0000256" key="2">
    <source>
        <dbReference type="ARBA" id="ARBA00022840"/>
    </source>
</evidence>
<evidence type="ECO:0000259" key="4">
    <source>
        <dbReference type="Pfam" id="PF14490"/>
    </source>
</evidence>
<protein>
    <submittedName>
        <fullName evidence="5">AAA family ATPase</fullName>
    </submittedName>
</protein>
<dbReference type="Pfam" id="PF13604">
    <property type="entry name" value="AAA_30"/>
    <property type="match status" value="1"/>
</dbReference>
<keyword evidence="1" id="KW-0547">Nucleotide-binding</keyword>
<dbReference type="CDD" id="cd17933">
    <property type="entry name" value="DEXSc_RecD-like"/>
    <property type="match status" value="1"/>
</dbReference>
<dbReference type="InterPro" id="IPR027785">
    <property type="entry name" value="UvrD-like_helicase_C"/>
</dbReference>
<name>A0ABU5WBU3_AERCA</name>
<feature type="domain" description="UvrD-like helicase C-terminal" evidence="3">
    <location>
        <begin position="660"/>
        <end position="706"/>
    </location>
</feature>
<dbReference type="PANTHER" id="PTHR43788">
    <property type="entry name" value="DNA2/NAM7 HELICASE FAMILY MEMBER"/>
    <property type="match status" value="1"/>
</dbReference>
<keyword evidence="2" id="KW-0067">ATP-binding</keyword>
<keyword evidence="6" id="KW-1185">Reference proteome</keyword>
<evidence type="ECO:0000259" key="3">
    <source>
        <dbReference type="Pfam" id="PF13538"/>
    </source>
</evidence>
<evidence type="ECO:0000313" key="6">
    <source>
        <dbReference type="Proteomes" id="UP001304847"/>
    </source>
</evidence>
<evidence type="ECO:0000256" key="1">
    <source>
        <dbReference type="ARBA" id="ARBA00022741"/>
    </source>
</evidence>
<accession>A0ABU5WBU3</accession>
<reference evidence="5 6" key="1">
    <citation type="submission" date="2023-12" db="EMBL/GenBank/DDBJ databases">
        <title>Characterization of antibiotic resistance in Aeromonas spp. in hospital effluent.</title>
        <authorList>
            <person name="Negoseki B.R.S."/>
            <person name="Krul D."/>
            <person name="Siqueira A.C."/>
            <person name="Almeida M."/>
            <person name="Mesa D."/>
            <person name="Conte D."/>
            <person name="Dalla-Costa L.M."/>
        </authorList>
    </citation>
    <scope>NUCLEOTIDE SEQUENCE [LARGE SCALE GENOMIC DNA]</scope>
    <source>
        <strain evidence="5 6">36v</strain>
    </source>
</reference>
<evidence type="ECO:0000313" key="5">
    <source>
        <dbReference type="EMBL" id="MEA9438326.1"/>
    </source>
</evidence>
<dbReference type="Proteomes" id="UP001304847">
    <property type="component" value="Unassembled WGS sequence"/>
</dbReference>
<dbReference type="EMBL" id="JAYGOJ010000193">
    <property type="protein sequence ID" value="MEA9438326.1"/>
    <property type="molecule type" value="Genomic_DNA"/>
</dbReference>
<sequence length="749" mass="83773">MNSFEQEKCFRVTRSPYASKRGRSFHAVQVEPETLRNLNYKHHYIIHISEHNSENLSLILAKGALVKLSVKKQYTRQIEHGGFLTVISPQYLDLIRPSGELIVIMLGSNSRFKGVGPVKASSLWATFGESIFDILDSGDIVSLRQVLSEKTAKHTIDAWRSYTNIGAMRFCNANLGLSVSTSFLVSDYYQQETINKISEDPYRLLAFGVDFNKCDRIAQALGFQLNSPIRLAASVEEALYHHLSNGSTLAKRYDLEILLSQILHTPNNPENAQHYVGQAFELAASCENIFDVGNNEFQSAGAFTMEAYVAQRLVDMITTPSKLTPSVQRIGHLIDQYEKNNNFLLNPLQKQAIYEAIEQPFLIINGGAGVGKTTLLDALFSVFNELDIIPVQIALTGKAAKRMAEATNQEAQTIARFIIKFNANNYEGRQLVIVIDESSMVDLPSMYRLLRCVPNSAHIIMLGDIGQLPPVDFGLVFHELVPIHEIPKITLTEVRRQDKHSNIPAVSASIRNGVLPTLNYEDIVHIDIVGANAIQKRAIAFYLESPDETQIICATNKMVNDINQRCVALNKNKPLRVFQEEANCYLDTEFKLHDKVMCCSNLYEHDLMNGATGQICQVYNVMKERQIADSDDLLSSFGRILWDDGIEREVSLDIINSLRHSYAMTIHKSQGSQFKRVIIALDKAPNLDRTMCYTAITRAVQKVYVIGPLNVLSQALIHESISKRSVDLGHKVKALLLKTMAGTPLASGV</sequence>
<dbReference type="RefSeq" id="WP_081934693.1">
    <property type="nucleotide sequence ID" value="NZ_JAYGOJ010000193.1"/>
</dbReference>
<dbReference type="InterPro" id="IPR029493">
    <property type="entry name" value="RecD2-like_HHH"/>
</dbReference>
<dbReference type="Pfam" id="PF13538">
    <property type="entry name" value="UvrD_C_2"/>
    <property type="match status" value="1"/>
</dbReference>
<dbReference type="InterPro" id="IPR050534">
    <property type="entry name" value="Coronavir_polyprotein_1ab"/>
</dbReference>
<dbReference type="InterPro" id="IPR027417">
    <property type="entry name" value="P-loop_NTPase"/>
</dbReference>
<comment type="caution">
    <text evidence="5">The sequence shown here is derived from an EMBL/GenBank/DDBJ whole genome shotgun (WGS) entry which is preliminary data.</text>
</comment>
<proteinExistence type="predicted"/>
<dbReference type="Pfam" id="PF14490">
    <property type="entry name" value="HHH_RecD2"/>
    <property type="match status" value="1"/>
</dbReference>
<dbReference type="CDD" id="cd18809">
    <property type="entry name" value="SF1_C_RecD"/>
    <property type="match status" value="1"/>
</dbReference>
<dbReference type="PANTHER" id="PTHR43788:SF6">
    <property type="entry name" value="DNA HELICASE B"/>
    <property type="match status" value="1"/>
</dbReference>